<evidence type="ECO:0000259" key="2">
    <source>
        <dbReference type="Pfam" id="PF13202"/>
    </source>
</evidence>
<dbReference type="InterPro" id="IPR002048">
    <property type="entry name" value="EF_hand_dom"/>
</dbReference>
<comment type="caution">
    <text evidence="3">The sequence shown here is derived from an EMBL/GenBank/DDBJ whole genome shotgun (WGS) entry which is preliminary data.</text>
</comment>
<dbReference type="AlphaFoldDB" id="A0A2S7EPZ7"/>
<dbReference type="Gene3D" id="1.10.238.10">
    <property type="entry name" value="EF-hand"/>
    <property type="match status" value="1"/>
</dbReference>
<dbReference type="Pfam" id="PF13202">
    <property type="entry name" value="EF-hand_5"/>
    <property type="match status" value="1"/>
</dbReference>
<reference evidence="4" key="1">
    <citation type="submission" date="2016-08" db="EMBL/GenBank/DDBJ databases">
        <authorList>
            <person name="Merda D."/>
            <person name="Briand M."/>
            <person name="Taghouti G."/>
            <person name="Carrere S."/>
            <person name="Gouzy J."/>
            <person name="Portier P."/>
            <person name="Jacques M.-A."/>
            <person name="Fischer-Le Saux M."/>
        </authorList>
    </citation>
    <scope>NUCLEOTIDE SEQUENCE [LARGE SCALE GENOMIC DNA]</scope>
    <source>
        <strain evidence="4">CFBP1817</strain>
    </source>
</reference>
<feature type="chain" id="PRO_5015660050" description="EF-hand domain-containing protein" evidence="1">
    <location>
        <begin position="23"/>
        <end position="132"/>
    </location>
</feature>
<evidence type="ECO:0000256" key="1">
    <source>
        <dbReference type="SAM" id="SignalP"/>
    </source>
</evidence>
<organism evidence="3 4">
    <name type="scientific">Xanthomonas populi</name>
    <dbReference type="NCBI Taxonomy" id="53414"/>
    <lineage>
        <taxon>Bacteria</taxon>
        <taxon>Pseudomonadati</taxon>
        <taxon>Pseudomonadota</taxon>
        <taxon>Gammaproteobacteria</taxon>
        <taxon>Lysobacterales</taxon>
        <taxon>Lysobacteraceae</taxon>
        <taxon>Xanthomonas</taxon>
    </lineage>
</organism>
<name>A0A2S7EPZ7_9XANT</name>
<evidence type="ECO:0000313" key="4">
    <source>
        <dbReference type="Proteomes" id="UP000239939"/>
    </source>
</evidence>
<dbReference type="SUPFAM" id="SSF47473">
    <property type="entry name" value="EF-hand"/>
    <property type="match status" value="1"/>
</dbReference>
<evidence type="ECO:0000313" key="3">
    <source>
        <dbReference type="EMBL" id="PPU95167.1"/>
    </source>
</evidence>
<feature type="signal peptide" evidence="1">
    <location>
        <begin position="1"/>
        <end position="22"/>
    </location>
</feature>
<sequence>MMTAIRTASFSVLLLLGSTAFAQQTPTPASSMPMIDVPNVIRTQPLSSGEVAHQAQLERPRGESSVIVRSIQPSSVIGSYRIDFQAMDSDGDGSISRAEAQANPALADEFDALDTRHSGQLTREQLAGWLIQ</sequence>
<dbReference type="EMBL" id="MDEJ01000046">
    <property type="protein sequence ID" value="PPU95167.1"/>
    <property type="molecule type" value="Genomic_DNA"/>
</dbReference>
<dbReference type="InterPro" id="IPR011992">
    <property type="entry name" value="EF-hand-dom_pair"/>
</dbReference>
<dbReference type="GO" id="GO:0005509">
    <property type="term" value="F:calcium ion binding"/>
    <property type="evidence" value="ECO:0007669"/>
    <property type="project" value="InterPro"/>
</dbReference>
<feature type="domain" description="EF-hand" evidence="2">
    <location>
        <begin position="83"/>
        <end position="99"/>
    </location>
</feature>
<proteinExistence type="predicted"/>
<gene>
    <name evidence="3" type="ORF">XpopCFBP1817_09290</name>
</gene>
<protein>
    <recommendedName>
        <fullName evidence="2">EF-hand domain-containing protein</fullName>
    </recommendedName>
</protein>
<keyword evidence="1" id="KW-0732">Signal</keyword>
<dbReference type="OrthoDB" id="6025648at2"/>
<accession>A0A2S7EPZ7</accession>
<dbReference type="Proteomes" id="UP000239939">
    <property type="component" value="Unassembled WGS sequence"/>
</dbReference>
<keyword evidence="4" id="KW-1185">Reference proteome</keyword>